<dbReference type="Proteomes" id="UP001374535">
    <property type="component" value="Chromosome 2"/>
</dbReference>
<dbReference type="InterPro" id="IPR001126">
    <property type="entry name" value="UmuC"/>
</dbReference>
<name>A0AAQ3NZ82_VIGMU</name>
<dbReference type="EMBL" id="CP144699">
    <property type="protein sequence ID" value="WVZ19241.1"/>
    <property type="molecule type" value="Genomic_DNA"/>
</dbReference>
<evidence type="ECO:0000313" key="3">
    <source>
        <dbReference type="Proteomes" id="UP001374535"/>
    </source>
</evidence>
<dbReference type="Pfam" id="PF00817">
    <property type="entry name" value="IMS"/>
    <property type="match status" value="1"/>
</dbReference>
<evidence type="ECO:0000259" key="1">
    <source>
        <dbReference type="PROSITE" id="PS50173"/>
    </source>
</evidence>
<dbReference type="GO" id="GO:0042276">
    <property type="term" value="P:error-prone translesion synthesis"/>
    <property type="evidence" value="ECO:0007669"/>
    <property type="project" value="TreeGrafter"/>
</dbReference>
<dbReference type="Gene3D" id="3.80.10.10">
    <property type="entry name" value="Ribonuclease Inhibitor"/>
    <property type="match status" value="1"/>
</dbReference>
<dbReference type="PANTHER" id="PTHR45990:SF1">
    <property type="entry name" value="DNA REPAIR PROTEIN REV1"/>
    <property type="match status" value="1"/>
</dbReference>
<dbReference type="GO" id="GO:0070987">
    <property type="term" value="P:error-free translesion synthesis"/>
    <property type="evidence" value="ECO:0007669"/>
    <property type="project" value="TreeGrafter"/>
</dbReference>
<reference evidence="2 3" key="1">
    <citation type="journal article" date="2023" name="Life. Sci Alliance">
        <title>Evolutionary insights into 3D genome organization and epigenetic landscape of Vigna mungo.</title>
        <authorList>
            <person name="Junaid A."/>
            <person name="Singh B."/>
            <person name="Bhatia S."/>
        </authorList>
    </citation>
    <scope>NUCLEOTIDE SEQUENCE [LARGE SCALE GENOMIC DNA]</scope>
    <source>
        <strain evidence="2">Urdbean</strain>
    </source>
</reference>
<sequence length="354" mass="39770">MHRGLMISLHGCHLRLLATVENSQMALIVHLIIRALKSNNFTRKIPPSLGKLSKIYWLDLADNQLTDNTCLPLSLWSKEQCVKSNTPFIFLSSSTPKFFSSEMILIHILFDGNNLSGTIPSTLVQVKTVEVLCVTSRCTWPWLQLATARVDRIQTDLDEVVKSLNERCKKYGLRAKPTTLLELPFGWQPGIQEGAADWDEDWDKLEDKVVIRNHPELLDQPVAVSHSNNSNGTAEISYANYPACSHGIRAGMFVRNAKALCPQLVIFPYNFEANEEVADQFYRIFHQHFNKVQAVSCDEAFLDVTDLEVEDTKLLASSIREEMYKTTGCITSAGIAGNMLMVRIATRTAKPNGQ</sequence>
<dbReference type="Gene3D" id="3.40.1170.60">
    <property type="match status" value="1"/>
</dbReference>
<organism evidence="2 3">
    <name type="scientific">Vigna mungo</name>
    <name type="common">Black gram</name>
    <name type="synonym">Phaseolus mungo</name>
    <dbReference type="NCBI Taxonomy" id="3915"/>
    <lineage>
        <taxon>Eukaryota</taxon>
        <taxon>Viridiplantae</taxon>
        <taxon>Streptophyta</taxon>
        <taxon>Embryophyta</taxon>
        <taxon>Tracheophyta</taxon>
        <taxon>Spermatophyta</taxon>
        <taxon>Magnoliopsida</taxon>
        <taxon>eudicotyledons</taxon>
        <taxon>Gunneridae</taxon>
        <taxon>Pentapetalae</taxon>
        <taxon>rosids</taxon>
        <taxon>fabids</taxon>
        <taxon>Fabales</taxon>
        <taxon>Fabaceae</taxon>
        <taxon>Papilionoideae</taxon>
        <taxon>50 kb inversion clade</taxon>
        <taxon>NPAAA clade</taxon>
        <taxon>indigoferoid/millettioid clade</taxon>
        <taxon>Phaseoleae</taxon>
        <taxon>Vigna</taxon>
    </lineage>
</organism>
<accession>A0AAQ3NZ82</accession>
<dbReference type="Gene3D" id="3.30.70.270">
    <property type="match status" value="1"/>
</dbReference>
<dbReference type="GO" id="GO:0003887">
    <property type="term" value="F:DNA-directed DNA polymerase activity"/>
    <property type="evidence" value="ECO:0007669"/>
    <property type="project" value="TreeGrafter"/>
</dbReference>
<dbReference type="SUPFAM" id="SSF56672">
    <property type="entry name" value="DNA/RNA polymerases"/>
    <property type="match status" value="1"/>
</dbReference>
<dbReference type="GO" id="GO:0017125">
    <property type="term" value="F:deoxycytidyl transferase activity"/>
    <property type="evidence" value="ECO:0007669"/>
    <property type="project" value="TreeGrafter"/>
</dbReference>
<gene>
    <name evidence="2" type="ORF">V8G54_006563</name>
</gene>
<dbReference type="AlphaFoldDB" id="A0AAQ3NZ82"/>
<keyword evidence="3" id="KW-1185">Reference proteome</keyword>
<dbReference type="GO" id="GO:0006281">
    <property type="term" value="P:DNA repair"/>
    <property type="evidence" value="ECO:0007669"/>
    <property type="project" value="InterPro"/>
</dbReference>
<proteinExistence type="predicted"/>
<dbReference type="PROSITE" id="PS50173">
    <property type="entry name" value="UMUC"/>
    <property type="match status" value="1"/>
</dbReference>
<feature type="domain" description="UmuC" evidence="1">
    <location>
        <begin position="201"/>
        <end position="354"/>
    </location>
</feature>
<dbReference type="SUPFAM" id="SSF52058">
    <property type="entry name" value="L domain-like"/>
    <property type="match status" value="1"/>
</dbReference>
<dbReference type="PANTHER" id="PTHR45990">
    <property type="entry name" value="DNA REPAIR PROTEIN REV1"/>
    <property type="match status" value="1"/>
</dbReference>
<protein>
    <recommendedName>
        <fullName evidence="1">UmuC domain-containing protein</fullName>
    </recommendedName>
</protein>
<dbReference type="InterPro" id="IPR043128">
    <property type="entry name" value="Rev_trsase/Diguanyl_cyclase"/>
</dbReference>
<dbReference type="GO" id="GO:0005634">
    <property type="term" value="C:nucleus"/>
    <property type="evidence" value="ECO:0007669"/>
    <property type="project" value="TreeGrafter"/>
</dbReference>
<evidence type="ECO:0000313" key="2">
    <source>
        <dbReference type="EMBL" id="WVZ19241.1"/>
    </source>
</evidence>
<dbReference type="InterPro" id="IPR032675">
    <property type="entry name" value="LRR_dom_sf"/>
</dbReference>
<dbReference type="InterPro" id="IPR043502">
    <property type="entry name" value="DNA/RNA_pol_sf"/>
</dbReference>